<dbReference type="PANTHER" id="PTHR46270">
    <property type="entry name" value="ARMADILLO-TYPE FOLD-RELATED"/>
    <property type="match status" value="1"/>
</dbReference>
<proteinExistence type="predicted"/>
<dbReference type="InterPro" id="IPR035897">
    <property type="entry name" value="Toll_tir_struct_dom_sf"/>
</dbReference>
<dbReference type="InterPro" id="IPR000157">
    <property type="entry name" value="TIR_dom"/>
</dbReference>
<evidence type="ECO:0000313" key="2">
    <source>
        <dbReference type="EMBL" id="PFX23849.1"/>
    </source>
</evidence>
<dbReference type="OrthoDB" id="5973944at2759"/>
<dbReference type="AlphaFoldDB" id="A0A2B4S472"/>
<feature type="domain" description="TIR" evidence="1">
    <location>
        <begin position="139"/>
        <end position="281"/>
    </location>
</feature>
<sequence>MAGKIDLSTYNTRYIKSDLNKYNIEIKENKGPNRRTTFWLRVFTFDLALEKGIEVRLTNFKYFGIGRPTWTMEIIKCFYLGITDEKKMDSFDMDEELGNRPEFLRINDQVGNNERLRKYLEDNIVPLVIRKIKYTKFSPQFSFFLSHKSKDKALMETFRNGLKFLGYRTWLDKEDMPMVTELQGALKVAIEECDCLLVWLNEEYFQSDYCKAELLYAKKLGKIILPFGDYGKIQDKIDLYKVPIRPIKSGLNKYNIEIKENHGLNEKTGFWWLVFTFDFALEKGIEVRLNNFKYSGSATWTMEIVRCLYLGITCKDEMDSFDMVDELANSYELRRLNDSVGNPERLRKYLEDNIVPLVTRKIKYTRFSPQFSFFLSHKSKHKPLMETFRNGLKFLGYKTWLDKDDIPLASDLQGALKVAVDECDCILVWLNEEYFQSDYCKAELLYANQIGKIILPFGDYRKILGHLKEEFEFLANRLIFDTSKSSFFEVLRRIDNALFEFEKLTI</sequence>
<name>A0A2B4S472_STYPI</name>
<reference evidence="3" key="1">
    <citation type="journal article" date="2017" name="bioRxiv">
        <title>Comparative analysis of the genomes of Stylophora pistillata and Acropora digitifera provides evidence for extensive differences between species of corals.</title>
        <authorList>
            <person name="Voolstra C.R."/>
            <person name="Li Y."/>
            <person name="Liew Y.J."/>
            <person name="Baumgarten S."/>
            <person name="Zoccola D."/>
            <person name="Flot J.-F."/>
            <person name="Tambutte S."/>
            <person name="Allemand D."/>
            <person name="Aranda M."/>
        </authorList>
    </citation>
    <scope>NUCLEOTIDE SEQUENCE [LARGE SCALE GENOMIC DNA]</scope>
</reference>
<dbReference type="GO" id="GO:0007165">
    <property type="term" value="P:signal transduction"/>
    <property type="evidence" value="ECO:0007669"/>
    <property type="project" value="InterPro"/>
</dbReference>
<comment type="caution">
    <text evidence="2">The sequence shown here is derived from an EMBL/GenBank/DDBJ whole genome shotgun (WGS) entry which is preliminary data.</text>
</comment>
<dbReference type="PANTHER" id="PTHR46270:SF2">
    <property type="entry name" value="TIR DOMAIN-CONTAINING PROTEIN"/>
    <property type="match status" value="1"/>
</dbReference>
<evidence type="ECO:0000313" key="3">
    <source>
        <dbReference type="Proteomes" id="UP000225706"/>
    </source>
</evidence>
<dbReference type="Gene3D" id="3.40.50.10140">
    <property type="entry name" value="Toll/interleukin-1 receptor homology (TIR) domain"/>
    <property type="match status" value="2"/>
</dbReference>
<dbReference type="PROSITE" id="PS50104">
    <property type="entry name" value="TIR"/>
    <property type="match status" value="2"/>
</dbReference>
<keyword evidence="3" id="KW-1185">Reference proteome</keyword>
<dbReference type="Pfam" id="PF13676">
    <property type="entry name" value="TIR_2"/>
    <property type="match status" value="2"/>
</dbReference>
<feature type="domain" description="TIR" evidence="1">
    <location>
        <begin position="369"/>
        <end position="498"/>
    </location>
</feature>
<gene>
    <name evidence="2" type="ORF">AWC38_SpisGene11562</name>
</gene>
<protein>
    <recommendedName>
        <fullName evidence="1">TIR domain-containing protein</fullName>
    </recommendedName>
</protein>
<evidence type="ECO:0000259" key="1">
    <source>
        <dbReference type="PROSITE" id="PS50104"/>
    </source>
</evidence>
<dbReference type="EMBL" id="LSMT01000194">
    <property type="protein sequence ID" value="PFX23849.1"/>
    <property type="molecule type" value="Genomic_DNA"/>
</dbReference>
<organism evidence="2 3">
    <name type="scientific">Stylophora pistillata</name>
    <name type="common">Smooth cauliflower coral</name>
    <dbReference type="NCBI Taxonomy" id="50429"/>
    <lineage>
        <taxon>Eukaryota</taxon>
        <taxon>Metazoa</taxon>
        <taxon>Cnidaria</taxon>
        <taxon>Anthozoa</taxon>
        <taxon>Hexacorallia</taxon>
        <taxon>Scleractinia</taxon>
        <taxon>Astrocoeniina</taxon>
        <taxon>Pocilloporidae</taxon>
        <taxon>Stylophora</taxon>
    </lineage>
</organism>
<dbReference type="Proteomes" id="UP000225706">
    <property type="component" value="Unassembled WGS sequence"/>
</dbReference>
<accession>A0A2B4S472</accession>
<dbReference type="SUPFAM" id="SSF52200">
    <property type="entry name" value="Toll/Interleukin receptor TIR domain"/>
    <property type="match status" value="2"/>
</dbReference>